<reference evidence="2 3" key="2">
    <citation type="journal article" date="2011" name="J. Antibiot.">
        <title>Furaquinocins I and J: novel polyketide isoprenoid hybrid compounds from Streptomyces reveromyceticus SN-593.</title>
        <authorList>
            <person name="Panthee S."/>
            <person name="Takahashi S."/>
            <person name="Takagi H."/>
            <person name="Nogawa T."/>
            <person name="Oowada E."/>
            <person name="Uramoto M."/>
            <person name="Osada H."/>
        </authorList>
    </citation>
    <scope>NUCLEOTIDE SEQUENCE [LARGE SCALE GENOMIC DNA]</scope>
    <source>
        <strain evidence="2 3">SN-593</strain>
    </source>
</reference>
<name>A0A7U3V0C0_9ACTN</name>
<gene>
    <name evidence="2" type="ORF">RVR_9697</name>
</gene>
<dbReference type="Proteomes" id="UP000595703">
    <property type="component" value="Chromosome"/>
</dbReference>
<reference evidence="2 3" key="1">
    <citation type="journal article" date="2010" name="J. Bacteriol.">
        <title>Biochemical characterization of a novel indole prenyltransferase from Streptomyces sp. SN-593.</title>
        <authorList>
            <person name="Takahashi S."/>
            <person name="Takagi H."/>
            <person name="Toyoda A."/>
            <person name="Uramoto M."/>
            <person name="Nogawa T."/>
            <person name="Ueki M."/>
            <person name="Sakaki Y."/>
            <person name="Osada H."/>
        </authorList>
    </citation>
    <scope>NUCLEOTIDE SEQUENCE [LARGE SCALE GENOMIC DNA]</scope>
    <source>
        <strain evidence="2 3">SN-593</strain>
    </source>
</reference>
<evidence type="ECO:0000313" key="2">
    <source>
        <dbReference type="EMBL" id="BBB02015.1"/>
    </source>
</evidence>
<keyword evidence="3" id="KW-1185">Reference proteome</keyword>
<sequence length="263" mass="28618">MPNEVAASDDWPPKQPSATTRHRLQHRSQKLLATLLADGARLGLPPLTWTLADNGSLTGTTNMLDSTVDEQRENIRRWADHVGATVESNPYSEFTEELYAHWEMEVPGEAEPVAGHFRATLTFLPSVGLADFLSAVEPPLVHIVFPESGGRVGAQLLQWCQAPAGHWSAEVTLSVPPLALAQIAGEDYADVPRSRERLQGNTYVVSVDTRPQPSTAEVHTVGCQTIADPAEWTRIIPVATAGDARKVIDRFEVTACSTCNPQP</sequence>
<accession>A0A7U3V0C0</accession>
<dbReference type="EMBL" id="AP018365">
    <property type="protein sequence ID" value="BBB02015.1"/>
    <property type="molecule type" value="Genomic_DNA"/>
</dbReference>
<evidence type="ECO:0000313" key="3">
    <source>
        <dbReference type="Proteomes" id="UP000595703"/>
    </source>
</evidence>
<reference evidence="2 3" key="3">
    <citation type="journal article" date="2011" name="Nat. Chem. Biol.">
        <title>Reveromycin A biosynthesis uses RevG and RevJ for stereospecific spiroacetal formation.</title>
        <authorList>
            <person name="Takahashi S."/>
            <person name="Toyoda A."/>
            <person name="Sekiyama Y."/>
            <person name="Takagi H."/>
            <person name="Nogawa T."/>
            <person name="Uramoto M."/>
            <person name="Suzuki R."/>
            <person name="Koshino H."/>
            <person name="Kumano T."/>
            <person name="Panthee S."/>
            <person name="Dairi T."/>
            <person name="Ishikawa J."/>
            <person name="Ikeda H."/>
            <person name="Sakaki Y."/>
            <person name="Osada H."/>
        </authorList>
    </citation>
    <scope>NUCLEOTIDE SEQUENCE [LARGE SCALE GENOMIC DNA]</scope>
    <source>
        <strain evidence="2 3">SN-593</strain>
    </source>
</reference>
<organism evidence="2 3">
    <name type="scientific">Actinacidiphila reveromycinica</name>
    <dbReference type="NCBI Taxonomy" id="659352"/>
    <lineage>
        <taxon>Bacteria</taxon>
        <taxon>Bacillati</taxon>
        <taxon>Actinomycetota</taxon>
        <taxon>Actinomycetes</taxon>
        <taxon>Kitasatosporales</taxon>
        <taxon>Streptomycetaceae</taxon>
        <taxon>Actinacidiphila</taxon>
    </lineage>
</organism>
<dbReference type="RefSeq" id="WP_202237876.1">
    <property type="nucleotide sequence ID" value="NZ_AP018365.1"/>
</dbReference>
<evidence type="ECO:0000256" key="1">
    <source>
        <dbReference type="SAM" id="MobiDB-lite"/>
    </source>
</evidence>
<feature type="region of interest" description="Disordered" evidence="1">
    <location>
        <begin position="1"/>
        <end position="24"/>
    </location>
</feature>
<dbReference type="KEGG" id="arev:RVR_9697"/>
<protein>
    <submittedName>
        <fullName evidence="2">Uncharacterized protein</fullName>
    </submittedName>
</protein>
<dbReference type="AlphaFoldDB" id="A0A7U3V0C0"/>
<reference evidence="2 3" key="4">
    <citation type="journal article" date="2020" name="Sci. Rep.">
        <title>beta-carboline chemical signals induce reveromycin production through a LuxR family regulator in Streptomyces sp. SN-593.</title>
        <authorList>
            <person name="Panthee S."/>
            <person name="Kito N."/>
            <person name="Hayashi T."/>
            <person name="Shimizu T."/>
            <person name="Ishikawa J."/>
            <person name="Hamamoto H."/>
            <person name="Osada H."/>
            <person name="Takahashi S."/>
        </authorList>
    </citation>
    <scope>NUCLEOTIDE SEQUENCE [LARGE SCALE GENOMIC DNA]</scope>
    <source>
        <strain evidence="2 3">SN-593</strain>
    </source>
</reference>
<proteinExistence type="predicted"/>